<dbReference type="Proteomes" id="UP001209229">
    <property type="component" value="Unassembled WGS sequence"/>
</dbReference>
<keyword evidence="1" id="KW-0813">Transport</keyword>
<evidence type="ECO:0000259" key="6">
    <source>
        <dbReference type="Pfam" id="PF04205"/>
    </source>
</evidence>
<gene>
    <name evidence="7" type="ORF">OM075_16275</name>
</gene>
<keyword evidence="3" id="KW-0285">Flavoprotein</keyword>
<evidence type="ECO:0000256" key="5">
    <source>
        <dbReference type="ARBA" id="ARBA00022982"/>
    </source>
</evidence>
<sequence>MRNIVTVAFLLIFGLYVKSQDINYHHKSVSKEINRLWKVNDERTELTELNNKDLRMGKFFELKANENKFIYIGRVNSCRAGGCAVDNHNSGPSEYFDYLVCFSANGMVEGVKVFNYAATHGYEIVAKGWLKQFSGYSSEQNLEVGKNVDSISGATISVFAITDDVKAKTQLLSKYLSKKSIF</sequence>
<proteinExistence type="predicted"/>
<dbReference type="InterPro" id="IPR007329">
    <property type="entry name" value="FMN-bd"/>
</dbReference>
<dbReference type="GO" id="GO:0009055">
    <property type="term" value="F:electron transfer activity"/>
    <property type="evidence" value="ECO:0007669"/>
    <property type="project" value="InterPro"/>
</dbReference>
<feature type="domain" description="FMN-binding" evidence="6">
    <location>
        <begin position="99"/>
        <end position="166"/>
    </location>
</feature>
<dbReference type="GO" id="GO:0005886">
    <property type="term" value="C:plasma membrane"/>
    <property type="evidence" value="ECO:0007669"/>
    <property type="project" value="InterPro"/>
</dbReference>
<evidence type="ECO:0000256" key="4">
    <source>
        <dbReference type="ARBA" id="ARBA00022643"/>
    </source>
</evidence>
<evidence type="ECO:0000256" key="1">
    <source>
        <dbReference type="ARBA" id="ARBA00022448"/>
    </source>
</evidence>
<dbReference type="EMBL" id="JAPDPJ010000043">
    <property type="protein sequence ID" value="MCW3788034.1"/>
    <property type="molecule type" value="Genomic_DNA"/>
</dbReference>
<keyword evidence="4" id="KW-0288">FMN</keyword>
<keyword evidence="8" id="KW-1185">Reference proteome</keyword>
<dbReference type="PANTHER" id="PTHR36118">
    <property type="entry name" value="ION-TRANSLOCATING OXIDOREDUCTASE COMPLEX SUBUNIT G"/>
    <property type="match status" value="1"/>
</dbReference>
<accession>A0AAE3M752</accession>
<dbReference type="Pfam" id="PF04205">
    <property type="entry name" value="FMN_bind"/>
    <property type="match status" value="1"/>
</dbReference>
<dbReference type="AlphaFoldDB" id="A0AAE3M752"/>
<reference evidence="7" key="1">
    <citation type="submission" date="2022-10" db="EMBL/GenBank/DDBJ databases">
        <authorList>
            <person name="Yu W.X."/>
        </authorList>
    </citation>
    <scope>NUCLEOTIDE SEQUENCE</scope>
    <source>
        <strain evidence="7">AAT</strain>
    </source>
</reference>
<dbReference type="RefSeq" id="WP_301191595.1">
    <property type="nucleotide sequence ID" value="NZ_JAPDPJ010000043.1"/>
</dbReference>
<organism evidence="7 8">
    <name type="scientific">Plebeiibacterium sediminum</name>
    <dbReference type="NCBI Taxonomy" id="2992112"/>
    <lineage>
        <taxon>Bacteria</taxon>
        <taxon>Pseudomonadati</taxon>
        <taxon>Bacteroidota</taxon>
        <taxon>Bacteroidia</taxon>
        <taxon>Marinilabiliales</taxon>
        <taxon>Marinilabiliaceae</taxon>
        <taxon>Plebeiibacterium</taxon>
    </lineage>
</organism>
<dbReference type="GO" id="GO:0010181">
    <property type="term" value="F:FMN binding"/>
    <property type="evidence" value="ECO:0007669"/>
    <property type="project" value="InterPro"/>
</dbReference>
<keyword evidence="5" id="KW-0249">Electron transport</keyword>
<protein>
    <submittedName>
        <fullName evidence="7">FMN-binding protein</fullName>
    </submittedName>
</protein>
<comment type="caution">
    <text evidence="7">The sequence shown here is derived from an EMBL/GenBank/DDBJ whole genome shotgun (WGS) entry which is preliminary data.</text>
</comment>
<evidence type="ECO:0000256" key="3">
    <source>
        <dbReference type="ARBA" id="ARBA00022630"/>
    </source>
</evidence>
<evidence type="ECO:0000313" key="8">
    <source>
        <dbReference type="Proteomes" id="UP001209229"/>
    </source>
</evidence>
<dbReference type="PANTHER" id="PTHR36118:SF1">
    <property type="entry name" value="ION-TRANSLOCATING OXIDOREDUCTASE COMPLEX SUBUNIT G"/>
    <property type="match status" value="1"/>
</dbReference>
<evidence type="ECO:0000313" key="7">
    <source>
        <dbReference type="EMBL" id="MCW3788034.1"/>
    </source>
</evidence>
<evidence type="ECO:0000256" key="2">
    <source>
        <dbReference type="ARBA" id="ARBA00022553"/>
    </source>
</evidence>
<name>A0AAE3M752_9BACT</name>
<dbReference type="InterPro" id="IPR010209">
    <property type="entry name" value="Ion_transpt_RnfG/RsxG"/>
</dbReference>
<keyword evidence="2" id="KW-0597">Phosphoprotein</keyword>
<dbReference type="GO" id="GO:0022900">
    <property type="term" value="P:electron transport chain"/>
    <property type="evidence" value="ECO:0007669"/>
    <property type="project" value="InterPro"/>
</dbReference>